<feature type="region of interest" description="Disordered" evidence="1">
    <location>
        <begin position="412"/>
        <end position="433"/>
    </location>
</feature>
<comment type="caution">
    <text evidence="2">The sequence shown here is derived from an EMBL/GenBank/DDBJ whole genome shotgun (WGS) entry which is preliminary data.</text>
</comment>
<organism evidence="2 3">
    <name type="scientific">Halovenus rubra</name>
    <dbReference type="NCBI Taxonomy" id="869890"/>
    <lineage>
        <taxon>Archaea</taxon>
        <taxon>Methanobacteriati</taxon>
        <taxon>Methanobacteriota</taxon>
        <taxon>Stenosarchaea group</taxon>
        <taxon>Halobacteria</taxon>
        <taxon>Halobacteriales</taxon>
        <taxon>Haloarculaceae</taxon>
        <taxon>Halovenus</taxon>
    </lineage>
</organism>
<sequence>MIFLNPSRNPSSEYTPVPSEQMIVRRYRSLSEKRQIETYFTEGLFCNHLTNFDDNNEGILEHPGGYNNLKGSLAADSRRKRQRMDEGIDIVSDEEFQEALDQYHRDSRHQHFANCWRLGTEEKDNIWKCYTQDAEMKAGCAIETTVGQLVAALPSWPVIQDEDDGFGPNNITQTSEWNLSFTTDTCDIRFGTCKYQQDENPTQDQPAGWNAAITFFKGEDFDDEIEFRILVNPFTSNVFIESAADGTPVAFRPDLEEDPFLKLPAATEWMANRLILAPNATEEQRDKIESWLNEFGVEVGSGSDAGLEVIESTNAGTTLQDKYEYTAELAGLANYDGSVEHLEHAMGQFLTKRDWDVWPVVDLVEINSDNAGTFLEAYWHRSEEPVFEMDEYGHHDIQRVWVRRFTDPTEEPEMWKNTLAEEAEQDTREQSTG</sequence>
<evidence type="ECO:0000313" key="2">
    <source>
        <dbReference type="EMBL" id="MFC7124709.1"/>
    </source>
</evidence>
<dbReference type="EMBL" id="JBHSZQ010000001">
    <property type="protein sequence ID" value="MFC7124709.1"/>
    <property type="molecule type" value="Genomic_DNA"/>
</dbReference>
<evidence type="ECO:0000313" key="3">
    <source>
        <dbReference type="Proteomes" id="UP001596414"/>
    </source>
</evidence>
<evidence type="ECO:0000256" key="1">
    <source>
        <dbReference type="SAM" id="MobiDB-lite"/>
    </source>
</evidence>
<proteinExistence type="predicted"/>
<dbReference type="RefSeq" id="WP_267637542.1">
    <property type="nucleotide sequence ID" value="NZ_JAODIY010000010.1"/>
</dbReference>
<protein>
    <submittedName>
        <fullName evidence="2">Uncharacterized protein</fullName>
    </submittedName>
</protein>
<dbReference type="AlphaFoldDB" id="A0ABD5X433"/>
<name>A0ABD5X433_9EURY</name>
<dbReference type="Proteomes" id="UP001596414">
    <property type="component" value="Unassembled WGS sequence"/>
</dbReference>
<gene>
    <name evidence="2" type="ORF">ACFQJ7_01445</name>
</gene>
<accession>A0ABD5X433</accession>
<reference evidence="2 3" key="1">
    <citation type="journal article" date="2014" name="Int. J. Syst. Evol. Microbiol.">
        <title>Complete genome sequence of Corynebacterium casei LMG S-19264T (=DSM 44701T), isolated from a smear-ripened cheese.</title>
        <authorList>
            <consortium name="US DOE Joint Genome Institute (JGI-PGF)"/>
            <person name="Walter F."/>
            <person name="Albersmeier A."/>
            <person name="Kalinowski J."/>
            <person name="Ruckert C."/>
        </authorList>
    </citation>
    <scope>NUCLEOTIDE SEQUENCE [LARGE SCALE GENOMIC DNA]</scope>
    <source>
        <strain evidence="2 3">CGMCC 4.7215</strain>
    </source>
</reference>